<evidence type="ECO:0000256" key="2">
    <source>
        <dbReference type="ARBA" id="ARBA00023015"/>
    </source>
</evidence>
<dbReference type="Gene3D" id="3.30.730.10">
    <property type="entry name" value="AP2/ERF domain"/>
    <property type="match status" value="1"/>
</dbReference>
<dbReference type="SMART" id="SM00380">
    <property type="entry name" value="AP2"/>
    <property type="match status" value="1"/>
</dbReference>
<organism evidence="7 8">
    <name type="scientific">Zingiber officinale</name>
    <name type="common">Ginger</name>
    <name type="synonym">Amomum zingiber</name>
    <dbReference type="NCBI Taxonomy" id="94328"/>
    <lineage>
        <taxon>Eukaryota</taxon>
        <taxon>Viridiplantae</taxon>
        <taxon>Streptophyta</taxon>
        <taxon>Embryophyta</taxon>
        <taxon>Tracheophyta</taxon>
        <taxon>Spermatophyta</taxon>
        <taxon>Magnoliopsida</taxon>
        <taxon>Liliopsida</taxon>
        <taxon>Zingiberales</taxon>
        <taxon>Zingiberaceae</taxon>
        <taxon>Zingiber</taxon>
    </lineage>
</organism>
<dbReference type="PROSITE" id="PS51032">
    <property type="entry name" value="AP2_ERF"/>
    <property type="match status" value="1"/>
</dbReference>
<name>A0A8J5LQ14_ZINOF</name>
<evidence type="ECO:0000256" key="5">
    <source>
        <dbReference type="ARBA" id="ARBA00023242"/>
    </source>
</evidence>
<comment type="caution">
    <text evidence="7">The sequence shown here is derived from an EMBL/GenBank/DDBJ whole genome shotgun (WGS) entry which is preliminary data.</text>
</comment>
<gene>
    <name evidence="7" type="ORF">ZIOFF_007435</name>
</gene>
<keyword evidence="8" id="KW-1185">Reference proteome</keyword>
<evidence type="ECO:0000256" key="4">
    <source>
        <dbReference type="ARBA" id="ARBA00023163"/>
    </source>
</evidence>
<keyword evidence="5" id="KW-0539">Nucleus</keyword>
<dbReference type="CDD" id="cd00018">
    <property type="entry name" value="AP2"/>
    <property type="match status" value="1"/>
</dbReference>
<evidence type="ECO:0000256" key="1">
    <source>
        <dbReference type="ARBA" id="ARBA00004123"/>
    </source>
</evidence>
<proteinExistence type="predicted"/>
<dbReference type="Proteomes" id="UP000734854">
    <property type="component" value="Unassembled WGS sequence"/>
</dbReference>
<keyword evidence="4" id="KW-0804">Transcription</keyword>
<comment type="subcellular location">
    <subcellularLocation>
        <location evidence="1">Nucleus</location>
    </subcellularLocation>
</comment>
<evidence type="ECO:0000313" key="7">
    <source>
        <dbReference type="EMBL" id="KAG6533560.1"/>
    </source>
</evidence>
<reference evidence="7 8" key="1">
    <citation type="submission" date="2020-08" db="EMBL/GenBank/DDBJ databases">
        <title>Plant Genome Project.</title>
        <authorList>
            <person name="Zhang R.-G."/>
        </authorList>
    </citation>
    <scope>NUCLEOTIDE SEQUENCE [LARGE SCALE GENOMIC DNA]</scope>
    <source>
        <tissue evidence="7">Rhizome</tissue>
    </source>
</reference>
<evidence type="ECO:0000313" key="8">
    <source>
        <dbReference type="Proteomes" id="UP000734854"/>
    </source>
</evidence>
<sequence>MYLIAATTRLMALRSKDGEGGGDQGREVRFRGRRKRSWGQYVVEIRDPVKKSYVWLSTFDATKEVARAYDVTVIPLRSPKAKTNFPLPAASLAAADPYSTRSSAPSPCAVAASCPAPDLDLGCA</sequence>
<dbReference type="GO" id="GO:0005634">
    <property type="term" value="C:nucleus"/>
    <property type="evidence" value="ECO:0007669"/>
    <property type="project" value="UniProtKB-SubCell"/>
</dbReference>
<dbReference type="GO" id="GO:0003677">
    <property type="term" value="F:DNA binding"/>
    <property type="evidence" value="ECO:0007669"/>
    <property type="project" value="UniProtKB-KW"/>
</dbReference>
<dbReference type="SUPFAM" id="SSF54171">
    <property type="entry name" value="DNA-binding domain"/>
    <property type="match status" value="1"/>
</dbReference>
<protein>
    <recommendedName>
        <fullName evidence="6">AP2/ERF domain-containing protein</fullName>
    </recommendedName>
</protein>
<keyword evidence="2" id="KW-0805">Transcription regulation</keyword>
<dbReference type="InterPro" id="IPR001471">
    <property type="entry name" value="AP2/ERF_dom"/>
</dbReference>
<dbReference type="InterPro" id="IPR016177">
    <property type="entry name" value="DNA-bd_dom_sf"/>
</dbReference>
<dbReference type="GO" id="GO:0003700">
    <property type="term" value="F:DNA-binding transcription factor activity"/>
    <property type="evidence" value="ECO:0007669"/>
    <property type="project" value="InterPro"/>
</dbReference>
<keyword evidence="3" id="KW-0238">DNA-binding</keyword>
<evidence type="ECO:0000256" key="3">
    <source>
        <dbReference type="ARBA" id="ARBA00023125"/>
    </source>
</evidence>
<dbReference type="PANTHER" id="PTHR31677">
    <property type="entry name" value="AP2 DOMAIN CLASS TRANSCRIPTION FACTOR"/>
    <property type="match status" value="1"/>
</dbReference>
<dbReference type="PANTHER" id="PTHR31677:SF157">
    <property type="entry name" value="AP2_ERF DOMAIN-CONTAINING PROTEIN"/>
    <property type="match status" value="1"/>
</dbReference>
<evidence type="ECO:0000259" key="6">
    <source>
        <dbReference type="PROSITE" id="PS51032"/>
    </source>
</evidence>
<accession>A0A8J5LQ14</accession>
<dbReference type="PRINTS" id="PR00367">
    <property type="entry name" value="ETHRSPELEMNT"/>
</dbReference>
<dbReference type="InterPro" id="IPR036955">
    <property type="entry name" value="AP2/ERF_dom_sf"/>
</dbReference>
<dbReference type="AlphaFoldDB" id="A0A8J5LQ14"/>
<feature type="domain" description="AP2/ERF" evidence="6">
    <location>
        <begin position="29"/>
        <end position="86"/>
    </location>
</feature>
<dbReference type="EMBL" id="JACMSC010000002">
    <property type="protein sequence ID" value="KAG6533560.1"/>
    <property type="molecule type" value="Genomic_DNA"/>
</dbReference>